<comment type="caution">
    <text evidence="2">The sequence shown here is derived from an EMBL/GenBank/DDBJ whole genome shotgun (WGS) entry which is preliminary data.</text>
</comment>
<dbReference type="EMBL" id="JANCPR020000029">
    <property type="protein sequence ID" value="MDJ1135424.1"/>
    <property type="molecule type" value="Genomic_DNA"/>
</dbReference>
<evidence type="ECO:0000313" key="3">
    <source>
        <dbReference type="Proteomes" id="UP001214441"/>
    </source>
</evidence>
<evidence type="ECO:0000313" key="2">
    <source>
        <dbReference type="EMBL" id="MDJ1135424.1"/>
    </source>
</evidence>
<feature type="region of interest" description="Disordered" evidence="1">
    <location>
        <begin position="43"/>
        <end position="67"/>
    </location>
</feature>
<gene>
    <name evidence="2" type="ORF">NMN56_026365</name>
</gene>
<name>A0ABT7A263_9ACTN</name>
<dbReference type="RefSeq" id="WP_274043153.1">
    <property type="nucleotide sequence ID" value="NZ_JANCPR020000029.1"/>
</dbReference>
<evidence type="ECO:0000256" key="1">
    <source>
        <dbReference type="SAM" id="MobiDB-lite"/>
    </source>
</evidence>
<proteinExistence type="predicted"/>
<protein>
    <submittedName>
        <fullName evidence="2">Uncharacterized protein</fullName>
    </submittedName>
</protein>
<dbReference type="Proteomes" id="UP001214441">
    <property type="component" value="Unassembled WGS sequence"/>
</dbReference>
<organism evidence="2 3">
    <name type="scientific">Streptomyces iconiensis</name>
    <dbReference type="NCBI Taxonomy" id="1384038"/>
    <lineage>
        <taxon>Bacteria</taxon>
        <taxon>Bacillati</taxon>
        <taxon>Actinomycetota</taxon>
        <taxon>Actinomycetes</taxon>
        <taxon>Kitasatosporales</taxon>
        <taxon>Streptomycetaceae</taxon>
        <taxon>Streptomyces</taxon>
    </lineage>
</organism>
<keyword evidence="3" id="KW-1185">Reference proteome</keyword>
<sequence length="67" mass="6898">MLQMLLIGVLAATAARVFVPDAVRLVRRGLAAGVMAGVASLTERGRDARPQPPASEAGLSAEKGERA</sequence>
<reference evidence="2 3" key="1">
    <citation type="submission" date="2023-05" db="EMBL/GenBank/DDBJ databases">
        <title>Streptantibioticus silvisoli sp. nov., acidotolerant actinomycetes 1 from pine litter.</title>
        <authorList>
            <person name="Swiecimska M."/>
            <person name="Golinska P."/>
            <person name="Sangal V."/>
            <person name="Wachnowicz B."/>
            <person name="Goodfellow M."/>
        </authorList>
    </citation>
    <scope>NUCLEOTIDE SEQUENCE [LARGE SCALE GENOMIC DNA]</scope>
    <source>
        <strain evidence="2 3">DSM 42109</strain>
    </source>
</reference>
<accession>A0ABT7A263</accession>